<protein>
    <submittedName>
        <fullName evidence="1">Uncharacterized protein</fullName>
    </submittedName>
</protein>
<dbReference type="RefSeq" id="WP_275472980.1">
    <property type="nucleotide sequence ID" value="NZ_CP162940.1"/>
</dbReference>
<keyword evidence="2" id="KW-1185">Reference proteome</keyword>
<accession>A0ABV5AME0</accession>
<dbReference type="InterPro" id="IPR056510">
    <property type="entry name" value="WapI"/>
</dbReference>
<evidence type="ECO:0000313" key="2">
    <source>
        <dbReference type="Proteomes" id="UP001579974"/>
    </source>
</evidence>
<dbReference type="EMBL" id="JBDXSU010000058">
    <property type="protein sequence ID" value="MFB5193261.1"/>
    <property type="molecule type" value="Genomic_DNA"/>
</dbReference>
<evidence type="ECO:0000313" key="1">
    <source>
        <dbReference type="EMBL" id="MFB5193261.1"/>
    </source>
</evidence>
<sequence length="149" mass="17059">MNTFVLRAEKGCFIQVVLDEVLGFPNYTSPFGGYDVQGTVEIKSGSYYVKGELWFTTAEVYEFYNQLLQCWADLNGTAVFWTCETSLKVEVTFNSRGQVTIEGCFKEFAHEENELKFKIQSDQSFFVETIDGLKAIVQYYGDKNGIRKD</sequence>
<comment type="caution">
    <text evidence="1">The sequence shown here is derived from an EMBL/GenBank/DDBJ whole genome shotgun (WGS) entry which is preliminary data.</text>
</comment>
<organism evidence="1 2">
    <name type="scientific">Alicyclobacillus fastidiosus</name>
    <dbReference type="NCBI Taxonomy" id="392011"/>
    <lineage>
        <taxon>Bacteria</taxon>
        <taxon>Bacillati</taxon>
        <taxon>Bacillota</taxon>
        <taxon>Bacilli</taxon>
        <taxon>Bacillales</taxon>
        <taxon>Alicyclobacillaceae</taxon>
        <taxon>Alicyclobacillus</taxon>
    </lineage>
</organism>
<reference evidence="1 2" key="1">
    <citation type="journal article" date="2024" name="Int. J. Mol. Sci.">
        <title>Exploration of Alicyclobacillus spp. Genome in Search of Antibiotic Resistance.</title>
        <authorList>
            <person name="Bucka-Kolendo J."/>
            <person name="Kiousi D.E."/>
            <person name="Dekowska A."/>
            <person name="Mikolajczuk-Szczyrba A."/>
            <person name="Karadedos D.M."/>
            <person name="Michael P."/>
            <person name="Galanis A."/>
            <person name="Sokolowska B."/>
        </authorList>
    </citation>
    <scope>NUCLEOTIDE SEQUENCE [LARGE SCALE GENOMIC DNA]</scope>
    <source>
        <strain evidence="1 2">KKP 3000</strain>
    </source>
</reference>
<proteinExistence type="predicted"/>
<gene>
    <name evidence="1" type="ORF">KKP3000_003554</name>
</gene>
<name>A0ABV5AME0_9BACL</name>
<dbReference type="Proteomes" id="UP001579974">
    <property type="component" value="Unassembled WGS sequence"/>
</dbReference>
<dbReference type="Pfam" id="PF24716">
    <property type="entry name" value="WapI"/>
    <property type="match status" value="1"/>
</dbReference>